<sequence length="127" mass="13910">MADTTPEDDRERLKSALWYAIGQIVDEESLKRNRNATPQFIGALTEMVWAQLGSHASHAENVAIDLETFCNHAGRTTVTTDDVLLLARKNPDLHQIMKTYVEGIKADKEAAAGSSRSGGAKKSKAKK</sequence>
<accession>A0A395NS37</accession>
<proteinExistence type="inferred from homology"/>
<dbReference type="EMBL" id="PXOA01000193">
    <property type="protein sequence ID" value="RFU78818.1"/>
    <property type="molecule type" value="Genomic_DNA"/>
</dbReference>
<name>A0A395NS37_TRIAR</name>
<dbReference type="PANTHER" id="PTHR22980">
    <property type="entry name" value="CORTISTATIN"/>
    <property type="match status" value="1"/>
</dbReference>
<protein>
    <submittedName>
        <fullName evidence="6">Apoptosis-inducing taf9-like domain 1 family</fullName>
    </submittedName>
</protein>
<dbReference type="CDD" id="cd22919">
    <property type="entry name" value="HFD_CENP-S"/>
    <property type="match status" value="1"/>
</dbReference>
<dbReference type="Gene3D" id="1.10.20.10">
    <property type="entry name" value="Histone, subunit A"/>
    <property type="match status" value="1"/>
</dbReference>
<dbReference type="GO" id="GO:0003682">
    <property type="term" value="F:chromatin binding"/>
    <property type="evidence" value="ECO:0007669"/>
    <property type="project" value="TreeGrafter"/>
</dbReference>
<evidence type="ECO:0000256" key="4">
    <source>
        <dbReference type="ARBA" id="ARBA00023204"/>
    </source>
</evidence>
<dbReference type="Pfam" id="PF15630">
    <property type="entry name" value="CENP-S"/>
    <property type="match status" value="1"/>
</dbReference>
<comment type="similarity">
    <text evidence="1">Belongs to the TAF9 family. CENP-S/MHF1 subfamily.</text>
</comment>
<evidence type="ECO:0000313" key="6">
    <source>
        <dbReference type="EMBL" id="RFU78818.1"/>
    </source>
</evidence>
<feature type="region of interest" description="Disordered" evidence="5">
    <location>
        <begin position="108"/>
        <end position="127"/>
    </location>
</feature>
<evidence type="ECO:0000256" key="2">
    <source>
        <dbReference type="ARBA" id="ARBA00022763"/>
    </source>
</evidence>
<dbReference type="Proteomes" id="UP000266272">
    <property type="component" value="Unassembled WGS sequence"/>
</dbReference>
<keyword evidence="4" id="KW-0234">DNA repair</keyword>
<organism evidence="6 7">
    <name type="scientific">Trichoderma arundinaceum</name>
    <dbReference type="NCBI Taxonomy" id="490622"/>
    <lineage>
        <taxon>Eukaryota</taxon>
        <taxon>Fungi</taxon>
        <taxon>Dikarya</taxon>
        <taxon>Ascomycota</taxon>
        <taxon>Pezizomycotina</taxon>
        <taxon>Sordariomycetes</taxon>
        <taxon>Hypocreomycetidae</taxon>
        <taxon>Hypocreales</taxon>
        <taxon>Hypocreaceae</taxon>
        <taxon>Trichoderma</taxon>
    </lineage>
</organism>
<dbReference type="GO" id="GO:0046982">
    <property type="term" value="F:protein heterodimerization activity"/>
    <property type="evidence" value="ECO:0007669"/>
    <property type="project" value="InterPro"/>
</dbReference>
<dbReference type="GO" id="GO:0031297">
    <property type="term" value="P:replication fork processing"/>
    <property type="evidence" value="ECO:0007669"/>
    <property type="project" value="TreeGrafter"/>
</dbReference>
<keyword evidence="3" id="KW-0238">DNA-binding</keyword>
<dbReference type="GO" id="GO:0071821">
    <property type="term" value="C:FANCM-MHF complex"/>
    <property type="evidence" value="ECO:0007669"/>
    <property type="project" value="InterPro"/>
</dbReference>
<keyword evidence="7" id="KW-1185">Reference proteome</keyword>
<dbReference type="GO" id="GO:0003677">
    <property type="term" value="F:DNA binding"/>
    <property type="evidence" value="ECO:0007669"/>
    <property type="project" value="UniProtKB-KW"/>
</dbReference>
<dbReference type="InterPro" id="IPR029003">
    <property type="entry name" value="CENP-S/Mhf1"/>
</dbReference>
<comment type="caution">
    <text evidence="6">The sequence shown here is derived from an EMBL/GenBank/DDBJ whole genome shotgun (WGS) entry which is preliminary data.</text>
</comment>
<evidence type="ECO:0000313" key="7">
    <source>
        <dbReference type="Proteomes" id="UP000266272"/>
    </source>
</evidence>
<dbReference type="STRING" id="490622.A0A395NS37"/>
<dbReference type="PANTHER" id="PTHR22980:SF0">
    <property type="entry name" value="CENTROMERE PROTEIN S"/>
    <property type="match status" value="1"/>
</dbReference>
<evidence type="ECO:0000256" key="5">
    <source>
        <dbReference type="SAM" id="MobiDB-lite"/>
    </source>
</evidence>
<dbReference type="GO" id="GO:0006281">
    <property type="term" value="P:DNA repair"/>
    <property type="evidence" value="ECO:0007669"/>
    <property type="project" value="UniProtKB-KW"/>
</dbReference>
<evidence type="ECO:0000256" key="3">
    <source>
        <dbReference type="ARBA" id="ARBA00023125"/>
    </source>
</evidence>
<evidence type="ECO:0000256" key="1">
    <source>
        <dbReference type="ARBA" id="ARBA00006612"/>
    </source>
</evidence>
<keyword evidence="2" id="KW-0227">DNA damage</keyword>
<dbReference type="GO" id="GO:0000712">
    <property type="term" value="P:resolution of meiotic recombination intermediates"/>
    <property type="evidence" value="ECO:0007669"/>
    <property type="project" value="TreeGrafter"/>
</dbReference>
<dbReference type="OrthoDB" id="1872155at2759"/>
<dbReference type="InterPro" id="IPR009072">
    <property type="entry name" value="Histone-fold"/>
</dbReference>
<dbReference type="AlphaFoldDB" id="A0A395NS37"/>
<reference evidence="6 7" key="1">
    <citation type="journal article" date="2018" name="PLoS Pathog.">
        <title>Evolution of structural diversity of trichothecenes, a family of toxins produced by plant pathogenic and entomopathogenic fungi.</title>
        <authorList>
            <person name="Proctor R.H."/>
            <person name="McCormick S.P."/>
            <person name="Kim H.S."/>
            <person name="Cardoza R.E."/>
            <person name="Stanley A.M."/>
            <person name="Lindo L."/>
            <person name="Kelly A."/>
            <person name="Brown D.W."/>
            <person name="Lee T."/>
            <person name="Vaughan M.M."/>
            <person name="Alexander N.J."/>
            <person name="Busman M."/>
            <person name="Gutierrez S."/>
        </authorList>
    </citation>
    <scope>NUCLEOTIDE SEQUENCE [LARGE SCALE GENOMIC DNA]</scope>
    <source>
        <strain evidence="6 7">IBT 40837</strain>
    </source>
</reference>
<gene>
    <name evidence="6" type="ORF">TARUN_3385</name>
</gene>
<dbReference type="SUPFAM" id="SSF47113">
    <property type="entry name" value="Histone-fold"/>
    <property type="match status" value="1"/>
</dbReference>